<gene>
    <name evidence="10" type="ORF">PFL1_04859</name>
</gene>
<feature type="compositionally biased region" description="Low complexity" evidence="6">
    <location>
        <begin position="1803"/>
        <end position="1815"/>
    </location>
</feature>
<feature type="region of interest" description="Disordered" evidence="6">
    <location>
        <begin position="1218"/>
        <end position="1845"/>
    </location>
</feature>
<evidence type="ECO:0000313" key="11">
    <source>
        <dbReference type="Proteomes" id="UP000053664"/>
    </source>
</evidence>
<dbReference type="GO" id="GO:0003729">
    <property type="term" value="F:mRNA binding"/>
    <property type="evidence" value="ECO:0007669"/>
    <property type="project" value="TreeGrafter"/>
</dbReference>
<reference evidence="10 11" key="1">
    <citation type="journal article" date="2013" name="Plant Cell">
        <title>The transition from a phytopathogenic smut ancestor to an anamorphic biocontrol agent deciphered by comparative whole-genome analysis.</title>
        <authorList>
            <person name="Lefebvre F."/>
            <person name="Joly D.L."/>
            <person name="Labbe C."/>
            <person name="Teichmann B."/>
            <person name="Linning R."/>
            <person name="Belzile F."/>
            <person name="Bakkeren G."/>
            <person name="Belanger R.R."/>
        </authorList>
    </citation>
    <scope>NUCLEOTIDE SEQUENCE [LARGE SCALE GENOMIC DNA]</scope>
    <source>
        <strain evidence="10 11">PF-1</strain>
    </source>
</reference>
<keyword evidence="4" id="KW-0539">Nucleus</keyword>
<dbReference type="Pfam" id="PF16134">
    <property type="entry name" value="THOC2_N"/>
    <property type="match status" value="2"/>
</dbReference>
<feature type="compositionally biased region" description="Basic and acidic residues" evidence="6">
    <location>
        <begin position="1691"/>
        <end position="1711"/>
    </location>
</feature>
<feature type="domain" description="THO complex subunitTHOC2 N-terminal" evidence="8">
    <location>
        <begin position="522"/>
        <end position="597"/>
    </location>
</feature>
<dbReference type="eggNOG" id="KOG1874">
    <property type="taxonomic scope" value="Eukaryota"/>
</dbReference>
<feature type="compositionally biased region" description="Basic and acidic residues" evidence="6">
    <location>
        <begin position="1491"/>
        <end position="1507"/>
    </location>
</feature>
<dbReference type="InterPro" id="IPR021418">
    <property type="entry name" value="THO_THOC2_C"/>
</dbReference>
<evidence type="ECO:0000256" key="2">
    <source>
        <dbReference type="ARBA" id="ARBA00007857"/>
    </source>
</evidence>
<feature type="region of interest" description="Disordered" evidence="6">
    <location>
        <begin position="809"/>
        <end position="897"/>
    </location>
</feature>
<dbReference type="KEGG" id="pfp:PFL1_04859"/>
<feature type="domain" description="THO complex subunit 2 N-terminal" evidence="9">
    <location>
        <begin position="387"/>
        <end position="520"/>
    </location>
</feature>
<feature type="compositionally biased region" description="Polar residues" evidence="6">
    <location>
        <begin position="875"/>
        <end position="885"/>
    </location>
</feature>
<evidence type="ECO:0000259" key="8">
    <source>
        <dbReference type="Pfam" id="PF11732"/>
    </source>
</evidence>
<feature type="compositionally biased region" description="Basic and acidic residues" evidence="6">
    <location>
        <begin position="1791"/>
        <end position="1802"/>
    </location>
</feature>
<evidence type="ECO:0000313" key="10">
    <source>
        <dbReference type="EMBL" id="EPQ27722.1"/>
    </source>
</evidence>
<dbReference type="OrthoDB" id="29024at2759"/>
<feature type="compositionally biased region" description="Low complexity" evidence="6">
    <location>
        <begin position="1246"/>
        <end position="1258"/>
    </location>
</feature>
<comment type="subcellular location">
    <subcellularLocation>
        <location evidence="1">Nucleus</location>
    </subcellularLocation>
</comment>
<organism evidence="10 11">
    <name type="scientific">Pseudozyma flocculosa PF-1</name>
    <dbReference type="NCBI Taxonomy" id="1277687"/>
    <lineage>
        <taxon>Eukaryota</taxon>
        <taxon>Fungi</taxon>
        <taxon>Dikarya</taxon>
        <taxon>Basidiomycota</taxon>
        <taxon>Ustilaginomycotina</taxon>
        <taxon>Ustilaginomycetes</taxon>
        <taxon>Ustilaginales</taxon>
        <taxon>Ustilaginaceae</taxon>
        <taxon>Pseudozyma</taxon>
    </lineage>
</organism>
<accession>A0A061H4B6</accession>
<feature type="compositionally biased region" description="Basic and acidic residues" evidence="6">
    <location>
        <begin position="1768"/>
        <end position="1779"/>
    </location>
</feature>
<evidence type="ECO:0000256" key="4">
    <source>
        <dbReference type="ARBA" id="ARBA00023242"/>
    </source>
</evidence>
<feature type="compositionally biased region" description="Basic and acidic residues" evidence="6">
    <location>
        <begin position="1571"/>
        <end position="1592"/>
    </location>
</feature>
<dbReference type="InterPro" id="IPR021726">
    <property type="entry name" value="THO_THOC2_N"/>
</dbReference>
<dbReference type="GeneID" id="19318959"/>
<dbReference type="PANTHER" id="PTHR21597:SF0">
    <property type="entry name" value="THO COMPLEX SUBUNIT 2"/>
    <property type="match status" value="1"/>
</dbReference>
<feature type="compositionally biased region" description="Low complexity" evidence="6">
    <location>
        <begin position="1746"/>
        <end position="1755"/>
    </location>
</feature>
<feature type="coiled-coil region" evidence="5">
    <location>
        <begin position="963"/>
        <end position="994"/>
    </location>
</feature>
<feature type="compositionally biased region" description="Polar residues" evidence="6">
    <location>
        <begin position="1518"/>
        <end position="1540"/>
    </location>
</feature>
<evidence type="ECO:0000256" key="6">
    <source>
        <dbReference type="SAM" id="MobiDB-lite"/>
    </source>
</evidence>
<feature type="compositionally biased region" description="Basic and acidic residues" evidence="6">
    <location>
        <begin position="1719"/>
        <end position="1740"/>
    </location>
</feature>
<dbReference type="GO" id="GO:0006406">
    <property type="term" value="P:mRNA export from nucleus"/>
    <property type="evidence" value="ECO:0007669"/>
    <property type="project" value="InterPro"/>
</dbReference>
<feature type="compositionally biased region" description="Low complexity" evidence="6">
    <location>
        <begin position="1541"/>
        <end position="1556"/>
    </location>
</feature>
<dbReference type="Proteomes" id="UP000053664">
    <property type="component" value="Unassembled WGS sequence"/>
</dbReference>
<feature type="compositionally biased region" description="Low complexity" evidence="6">
    <location>
        <begin position="1281"/>
        <end position="1294"/>
    </location>
</feature>
<dbReference type="RefSeq" id="XP_007880578.1">
    <property type="nucleotide sequence ID" value="XM_007882387.1"/>
</dbReference>
<evidence type="ECO:0000259" key="9">
    <source>
        <dbReference type="Pfam" id="PF16134"/>
    </source>
</evidence>
<dbReference type="Pfam" id="PF11262">
    <property type="entry name" value="Tho2"/>
    <property type="match status" value="1"/>
</dbReference>
<evidence type="ECO:0000259" key="7">
    <source>
        <dbReference type="Pfam" id="PF11262"/>
    </source>
</evidence>
<evidence type="ECO:0000256" key="3">
    <source>
        <dbReference type="ARBA" id="ARBA00019596"/>
    </source>
</evidence>
<dbReference type="GO" id="GO:0006397">
    <property type="term" value="P:mRNA processing"/>
    <property type="evidence" value="ECO:0007669"/>
    <property type="project" value="InterPro"/>
</dbReference>
<evidence type="ECO:0000256" key="5">
    <source>
        <dbReference type="SAM" id="Coils"/>
    </source>
</evidence>
<feature type="compositionally biased region" description="Polar residues" evidence="6">
    <location>
        <begin position="1307"/>
        <end position="1327"/>
    </location>
</feature>
<keyword evidence="5" id="KW-0175">Coiled coil</keyword>
<protein>
    <recommendedName>
        <fullName evidence="3">THO complex subunit 2</fullName>
    </recommendedName>
</protein>
<dbReference type="GO" id="GO:0000445">
    <property type="term" value="C:THO complex part of transcription export complex"/>
    <property type="evidence" value="ECO:0007669"/>
    <property type="project" value="TreeGrafter"/>
</dbReference>
<dbReference type="PANTHER" id="PTHR21597">
    <property type="entry name" value="THO2 PROTEIN"/>
    <property type="match status" value="1"/>
</dbReference>
<feature type="compositionally biased region" description="Polar residues" evidence="6">
    <location>
        <begin position="1228"/>
        <end position="1245"/>
    </location>
</feature>
<dbReference type="InterPro" id="IPR040007">
    <property type="entry name" value="Tho2"/>
</dbReference>
<feature type="domain" description="THO complex subunitTHOC2 C-terminal" evidence="7">
    <location>
        <begin position="921"/>
        <end position="1210"/>
    </location>
</feature>
<dbReference type="HOGENOM" id="CLU_000511_4_0_1"/>
<feature type="compositionally biased region" description="Low complexity" evidence="6">
    <location>
        <begin position="809"/>
        <end position="826"/>
    </location>
</feature>
<feature type="compositionally biased region" description="Basic and acidic residues" evidence="6">
    <location>
        <begin position="1607"/>
        <end position="1676"/>
    </location>
</feature>
<comment type="similarity">
    <text evidence="2">Belongs to the THOC2 family.</text>
</comment>
<feature type="compositionally biased region" description="Low complexity" evidence="6">
    <location>
        <begin position="1593"/>
        <end position="1606"/>
    </location>
</feature>
<dbReference type="InterPro" id="IPR032302">
    <property type="entry name" value="THOC2_N"/>
</dbReference>
<dbReference type="EMBL" id="KE361638">
    <property type="protein sequence ID" value="EPQ27722.1"/>
    <property type="molecule type" value="Genomic_DNA"/>
</dbReference>
<feature type="compositionally biased region" description="Low complexity" evidence="6">
    <location>
        <begin position="1409"/>
        <end position="1431"/>
    </location>
</feature>
<name>A0A061H4B6_9BASI</name>
<feature type="domain" description="THO complex subunit 2 N-terminal" evidence="9">
    <location>
        <begin position="20"/>
        <end position="386"/>
    </location>
</feature>
<proteinExistence type="inferred from homology"/>
<sequence>MAAPSQQVGDAMSSSTLDGFVSKEQACERLEQGLLAAAGLIINEAFFSKRTIQLRTARLFKQQKFNLLREENEGYSGLIVEITRGIGPPIVAAYADEGAAEGAAPPARPDSPVMVVEQESPLERNRRAARVMNNIQALIGYFDLDANRVLDIMLDVFSTNVVHHYPFFLSLLAASPWGKDRTVNEAGTGAGGEAMDVDGDGAKSRFGTVDVGLGAERGNKTCAHVLGFKFAHYCSQEVRDAVPEDLYYMAALLVHEGYVRLSDLFSHLSPGEEGMTQLQGRYRKALTEKVSSARGNALSMAAPLTDETSSALSKADADKAAAAAQQKEAPNQILGLTKAFLGLGRLDHALFILTRYPWLCGAYPEVADAYIRLLKVSISPAYDEISSEDILECFVPLLKVLGVHLWRDAGLLQKLCRLTKVGLKLANQAGDEPKRDAWLDVLRYHLLPALSLSPSNLGLVGEVWMVVRTLPYQDRFGLYGQWKNDLYRIPELRAVQAETEKEAKGILKRISKDNVKLSGRNLAKASHSNPTVFFTVALNQVQAYDNLISPLVESAKYLSHWEYDIFSYNLVDALSNPEKERTKQDGTNISLWLKSLASFCGTLYKRYAMMDCTPVLQYLVNQLKANNSKDLVIVTELIKKMSGIEPLANLDDAQVAALTGGPHLRMEAMMSAQAASGSKERLYLRRCGMRLMSTLTGSRLAVPLLILIAQQRQAGIHLVPESEAHLKYLGNLYDSSQEVLLQFVEFLNDQLEPSEYTALVPPLRSLCRRFGIEPAMGFHISRPALNHSIKLVDAAEAEKRLRAELTASKNKAAAAKASTPEQAAAPPKAEDGIEGSVDAAGDATTGAEKEPQQPASDDVVMEDAGKVDGGAANADATNPGPTSTAGIEDASESVKGPWHPGLADAIETAKEMLPEEAQSGLGVHFYVTFWQLSPSSISVPTERYHQETMRLNQLARQAPEDQRKRLADTVAQLNAELKEQMKAHEVTRKRLVAEKDHWFSDRAERGSVAAQMIQHCLFPRALLSATDAIFAGRFIKSMHGLGTRNFSSLTVYDKVFVEHVTATVFSSTENEARNYARFLHTVLSDLSPWHKSADRYRKEVVGNRLPGFQMRWEDRHGGEEIPSAAMMSWEQFRQIYCKWQDMLQAAFRACLTSKEYMRIRNAIVVMTQISPFYPLLDSQGNEMLAIVEKLGAPEQRVDLKTLALGLLATLRGRKKDWLPVHKARKVQNPPTSQPAASGKPQPQSQPTATASGPPSASTAKKEPTPASASRDGTAPAPAAPPSSERGSSRSAPESNLALPTKPGLQRSPLSQEVVNGRNGQPATATTRQDQKPAPGAGGRSAADDRRTTATADKSTPSAPARASNGDRDRGRDSGTSTPVRQAPAMRDAIESSRGGGRSSPLPAQERRNGAPAAAAATADAAGTGADRGAVAPTSGDVRSNDGSTREIRGAASAARQAALDSMNPPRSPASTPSAQAARDRGAAAAAAGGRETTRGREPVGVSDDRRTTSARSLDGAATNGNRSTQPSPRHSAAPSRNVSPSAGAGAARLGSSRAGSVESTHSHPRSATGSARERERGDRDYRDRDRDRERGDATASVASTAAAAVTESRRERDRERDKERDRERDRDRGDRRDRDRERDKSDHRPRDRERERERDRDKDREREHGRETRDRERERSGVGGGSGPGSSSGKAGRDRDDRGEKRDRTERRRGAETAFTSTGDRDRDRDRDRERERDRADGRRGGGSGAAAPEEAAVAPAPPVAPSTPLGPRDRGGRGRGGDAAEAGGKRKRGGDRDEGPDRRDPPAASGAPQAGAGTPPEPLGESGNKRVKINRTANGDVGVSRVQGQGRMGGCVCVELGCRTAATAAAAAAACSK</sequence>
<feature type="compositionally biased region" description="Gly residues" evidence="6">
    <location>
        <begin position="1677"/>
        <end position="1686"/>
    </location>
</feature>
<evidence type="ECO:0000256" key="1">
    <source>
        <dbReference type="ARBA" id="ARBA00004123"/>
    </source>
</evidence>
<dbReference type="Pfam" id="PF11732">
    <property type="entry name" value="Thoc2"/>
    <property type="match status" value="1"/>
</dbReference>